<dbReference type="Pfam" id="PF00620">
    <property type="entry name" value="RhoGAP"/>
    <property type="match status" value="1"/>
</dbReference>
<feature type="compositionally biased region" description="Low complexity" evidence="7">
    <location>
        <begin position="1993"/>
        <end position="2002"/>
    </location>
</feature>
<evidence type="ECO:0000259" key="8">
    <source>
        <dbReference type="PROSITE" id="PS50191"/>
    </source>
</evidence>
<evidence type="ECO:0000256" key="5">
    <source>
        <dbReference type="ARBA" id="ARBA00023136"/>
    </source>
</evidence>
<dbReference type="Gene3D" id="3.40.525.10">
    <property type="entry name" value="CRAL-TRIO lipid binding domain"/>
    <property type="match status" value="1"/>
</dbReference>
<evidence type="ECO:0000256" key="6">
    <source>
        <dbReference type="RuleBase" id="RU367089"/>
    </source>
</evidence>
<feature type="transmembrane region" description="Helical" evidence="6">
    <location>
        <begin position="1317"/>
        <end position="1334"/>
    </location>
</feature>
<feature type="compositionally biased region" description="Polar residues" evidence="7">
    <location>
        <begin position="2012"/>
        <end position="2024"/>
    </location>
</feature>
<keyword evidence="4 6" id="KW-1133">Transmembrane helix</keyword>
<evidence type="ECO:0000256" key="4">
    <source>
        <dbReference type="ARBA" id="ARBA00022989"/>
    </source>
</evidence>
<proteinExistence type="inferred from homology"/>
<feature type="compositionally biased region" description="Acidic residues" evidence="7">
    <location>
        <begin position="2072"/>
        <end position="2081"/>
    </location>
</feature>
<feature type="transmembrane region" description="Helical" evidence="6">
    <location>
        <begin position="38"/>
        <end position="58"/>
    </location>
</feature>
<feature type="transmembrane region" description="Helical" evidence="6">
    <location>
        <begin position="64"/>
        <end position="85"/>
    </location>
</feature>
<dbReference type="Pfam" id="PF13716">
    <property type="entry name" value="CRAL_TRIO_2"/>
    <property type="match status" value="1"/>
</dbReference>
<dbReference type="InterPro" id="IPR007735">
    <property type="entry name" value="Pecanex_C"/>
</dbReference>
<feature type="region of interest" description="Disordered" evidence="7">
    <location>
        <begin position="2434"/>
        <end position="2459"/>
    </location>
</feature>
<feature type="compositionally biased region" description="Low complexity" evidence="7">
    <location>
        <begin position="2440"/>
        <end position="2449"/>
    </location>
</feature>
<dbReference type="WBParaSite" id="MBELARI_LOCUS18505.1">
    <property type="protein sequence ID" value="MBELARI_LOCUS18505.1"/>
    <property type="gene ID" value="MBELARI_LOCUS18505"/>
</dbReference>
<evidence type="ECO:0000256" key="2">
    <source>
        <dbReference type="ARBA" id="ARBA00010170"/>
    </source>
</evidence>
<feature type="transmembrane region" description="Helical" evidence="6">
    <location>
        <begin position="1024"/>
        <end position="1048"/>
    </location>
</feature>
<feature type="region of interest" description="Disordered" evidence="7">
    <location>
        <begin position="108"/>
        <end position="170"/>
    </location>
</feature>
<dbReference type="SMART" id="SM00516">
    <property type="entry name" value="SEC14"/>
    <property type="match status" value="1"/>
</dbReference>
<dbReference type="GO" id="GO:0005783">
    <property type="term" value="C:endoplasmic reticulum"/>
    <property type="evidence" value="ECO:0007669"/>
    <property type="project" value="TreeGrafter"/>
</dbReference>
<comment type="similarity">
    <text evidence="2 6">Belongs to the pecanex family.</text>
</comment>
<dbReference type="InterPro" id="IPR000198">
    <property type="entry name" value="RhoGAP_dom"/>
</dbReference>
<feature type="domain" description="Rho-GAP" evidence="9">
    <location>
        <begin position="2465"/>
        <end position="2661"/>
    </location>
</feature>
<dbReference type="GO" id="GO:0007029">
    <property type="term" value="P:endoplasmic reticulum organization"/>
    <property type="evidence" value="ECO:0007669"/>
    <property type="project" value="TreeGrafter"/>
</dbReference>
<feature type="transmembrane region" description="Helical" evidence="6">
    <location>
        <begin position="1340"/>
        <end position="1362"/>
    </location>
</feature>
<feature type="compositionally biased region" description="Polar residues" evidence="7">
    <location>
        <begin position="506"/>
        <end position="521"/>
    </location>
</feature>
<feature type="compositionally biased region" description="Acidic residues" evidence="7">
    <location>
        <begin position="396"/>
        <end position="417"/>
    </location>
</feature>
<evidence type="ECO:0000313" key="10">
    <source>
        <dbReference type="Proteomes" id="UP000887575"/>
    </source>
</evidence>
<feature type="compositionally biased region" description="Low complexity" evidence="7">
    <location>
        <begin position="699"/>
        <end position="711"/>
    </location>
</feature>
<accession>A0AAF3EWD5</accession>
<dbReference type="SUPFAM" id="SSF48350">
    <property type="entry name" value="GTPase activation domain, GAP"/>
    <property type="match status" value="1"/>
</dbReference>
<feature type="transmembrane region" description="Helical" evidence="6">
    <location>
        <begin position="1374"/>
        <end position="1394"/>
    </location>
</feature>
<dbReference type="PROSITE" id="PS50238">
    <property type="entry name" value="RHOGAP"/>
    <property type="match status" value="1"/>
</dbReference>
<dbReference type="InterPro" id="IPR001251">
    <property type="entry name" value="CRAL-TRIO_dom"/>
</dbReference>
<dbReference type="GO" id="GO:0007165">
    <property type="term" value="P:signal transduction"/>
    <property type="evidence" value="ECO:0007669"/>
    <property type="project" value="InterPro"/>
</dbReference>
<evidence type="ECO:0000259" key="9">
    <source>
        <dbReference type="PROSITE" id="PS50238"/>
    </source>
</evidence>
<comment type="subcellular location">
    <subcellularLocation>
        <location evidence="1 6">Membrane</location>
        <topology evidence="1 6">Multi-pass membrane protein</topology>
    </subcellularLocation>
</comment>
<dbReference type="SUPFAM" id="SSF52087">
    <property type="entry name" value="CRAL/TRIO domain"/>
    <property type="match status" value="1"/>
</dbReference>
<feature type="compositionally biased region" description="Basic and acidic residues" evidence="7">
    <location>
        <begin position="358"/>
        <end position="379"/>
    </location>
</feature>
<dbReference type="PROSITE" id="PS50191">
    <property type="entry name" value="CRAL_TRIO"/>
    <property type="match status" value="1"/>
</dbReference>
<keyword evidence="3 6" id="KW-0812">Transmembrane</keyword>
<reference evidence="11" key="1">
    <citation type="submission" date="2024-02" db="UniProtKB">
        <authorList>
            <consortium name="WormBaseParasite"/>
        </authorList>
    </citation>
    <scope>IDENTIFICATION</scope>
</reference>
<evidence type="ECO:0000256" key="1">
    <source>
        <dbReference type="ARBA" id="ARBA00004141"/>
    </source>
</evidence>
<feature type="region of interest" description="Disordered" evidence="7">
    <location>
        <begin position="623"/>
        <end position="753"/>
    </location>
</feature>
<evidence type="ECO:0000256" key="7">
    <source>
        <dbReference type="SAM" id="MobiDB-lite"/>
    </source>
</evidence>
<feature type="region of interest" description="Disordered" evidence="7">
    <location>
        <begin position="2060"/>
        <end position="2081"/>
    </location>
</feature>
<feature type="region of interest" description="Disordered" evidence="7">
    <location>
        <begin position="331"/>
        <end position="436"/>
    </location>
</feature>
<name>A0AAF3EWD5_9BILA</name>
<evidence type="ECO:0000313" key="11">
    <source>
        <dbReference type="WBParaSite" id="MBELARI_LOCUS18505.1"/>
    </source>
</evidence>
<dbReference type="CDD" id="cd00170">
    <property type="entry name" value="SEC14"/>
    <property type="match status" value="1"/>
</dbReference>
<feature type="transmembrane region" description="Helical" evidence="6">
    <location>
        <begin position="1205"/>
        <end position="1225"/>
    </location>
</feature>
<feature type="transmembrane region" description="Helical" evidence="6">
    <location>
        <begin position="1180"/>
        <end position="1199"/>
    </location>
</feature>
<dbReference type="Proteomes" id="UP000887575">
    <property type="component" value="Unassembled WGS sequence"/>
</dbReference>
<feature type="compositionally biased region" description="Pro residues" evidence="7">
    <location>
        <begin position="1982"/>
        <end position="1992"/>
    </location>
</feature>
<dbReference type="PANTHER" id="PTHR12372:SF7">
    <property type="entry name" value="PROTEIN PECANEX"/>
    <property type="match status" value="1"/>
</dbReference>
<dbReference type="Pfam" id="PF05041">
    <property type="entry name" value="Pecanex_C"/>
    <property type="match status" value="1"/>
</dbReference>
<feature type="transmembrane region" description="Helical" evidence="6">
    <location>
        <begin position="875"/>
        <end position="897"/>
    </location>
</feature>
<feature type="compositionally biased region" description="Basic and acidic residues" evidence="7">
    <location>
        <begin position="725"/>
        <end position="751"/>
    </location>
</feature>
<protein>
    <recommendedName>
        <fullName evidence="6">Pecanex-like protein</fullName>
    </recommendedName>
</protein>
<dbReference type="PANTHER" id="PTHR12372">
    <property type="entry name" value="PECANEX"/>
    <property type="match status" value="1"/>
</dbReference>
<feature type="region of interest" description="Disordered" evidence="7">
    <location>
        <begin position="506"/>
        <end position="536"/>
    </location>
</feature>
<feature type="transmembrane region" description="Helical" evidence="6">
    <location>
        <begin position="903"/>
        <end position="921"/>
    </location>
</feature>
<dbReference type="InterPro" id="IPR036865">
    <property type="entry name" value="CRAL-TRIO_dom_sf"/>
</dbReference>
<feature type="compositionally biased region" description="Pro residues" evidence="7">
    <location>
        <begin position="2450"/>
        <end position="2459"/>
    </location>
</feature>
<organism evidence="10 11">
    <name type="scientific">Mesorhabditis belari</name>
    <dbReference type="NCBI Taxonomy" id="2138241"/>
    <lineage>
        <taxon>Eukaryota</taxon>
        <taxon>Metazoa</taxon>
        <taxon>Ecdysozoa</taxon>
        <taxon>Nematoda</taxon>
        <taxon>Chromadorea</taxon>
        <taxon>Rhabditida</taxon>
        <taxon>Rhabditina</taxon>
        <taxon>Rhabditomorpha</taxon>
        <taxon>Rhabditoidea</taxon>
        <taxon>Rhabditidae</taxon>
        <taxon>Mesorhabditinae</taxon>
        <taxon>Mesorhabditis</taxon>
    </lineage>
</organism>
<feature type="region of interest" description="Disordered" evidence="7">
    <location>
        <begin position="211"/>
        <end position="240"/>
    </location>
</feature>
<feature type="transmembrane region" description="Helical" evidence="6">
    <location>
        <begin position="942"/>
        <end position="959"/>
    </location>
</feature>
<dbReference type="InterPro" id="IPR039797">
    <property type="entry name" value="Pecanex"/>
</dbReference>
<evidence type="ECO:0000256" key="3">
    <source>
        <dbReference type="ARBA" id="ARBA00022692"/>
    </source>
</evidence>
<dbReference type="SMART" id="SM00324">
    <property type="entry name" value="RhoGAP"/>
    <property type="match status" value="1"/>
</dbReference>
<dbReference type="InterPro" id="IPR008936">
    <property type="entry name" value="Rho_GTPase_activation_prot"/>
</dbReference>
<feature type="compositionally biased region" description="Polar residues" evidence="7">
    <location>
        <begin position="380"/>
        <end position="392"/>
    </location>
</feature>
<keyword evidence="5 6" id="KW-0472">Membrane</keyword>
<feature type="transmembrane region" description="Helical" evidence="6">
    <location>
        <begin position="979"/>
        <end position="1003"/>
    </location>
</feature>
<dbReference type="GO" id="GO:0016020">
    <property type="term" value="C:membrane"/>
    <property type="evidence" value="ECO:0007669"/>
    <property type="project" value="UniProtKB-SubCell"/>
</dbReference>
<feature type="region of interest" description="Disordered" evidence="7">
    <location>
        <begin position="1964"/>
        <end position="2029"/>
    </location>
</feature>
<feature type="compositionally biased region" description="Polar residues" evidence="7">
    <location>
        <begin position="109"/>
        <end position="128"/>
    </location>
</feature>
<feature type="domain" description="CRAL-TRIO" evidence="8">
    <location>
        <begin position="2284"/>
        <end position="2430"/>
    </location>
</feature>
<dbReference type="Gene3D" id="1.10.555.10">
    <property type="entry name" value="Rho GTPase activation protein"/>
    <property type="match status" value="1"/>
</dbReference>
<keyword evidence="10" id="KW-1185">Reference proteome</keyword>
<sequence>MTVGTHIAEILRQGVWASLTGGWYYEPAHSAFCNTIHLYLWIVLLVLPLLLGLISTGTLSTGLLLTYVAFICFLFIVIKLIVAYLHRVFDTTEPVIVTKKAEEKLPSSERLSSTAAVQGSRNGDQQSFEMVEMTEIRTASSSPRPESRRRVSEVSSRSGDGGARRRNHRVRIIHTEPDPGLHHVDVNVHVDTPLESVEPNVDDSELAVVTEADPESEQLPREDSALLPKKKRFSKRASSSLEDLRANRLTRKMSEPVFAAYLMEVDRRNSDGTTTMSSVRRVASTAASANTTGGSMLSQHTLAQCKHNTHKSYPTKMSSTDDFLNKGTLKKSEARADSSSTSIKFEFPTKELEEEQQETGKVEDEERMREVEADLEVERTNQMIQPEPSQSVPIIDEPDDESEDEEEEEEEHEEDEPQPSTSKVVEMPPGTAPTSAWTPVVVSFAPSSDSDRPTASLHRAKERIAQQDDLPGTSSDGTADLKNEITRFLEDLIDKHPETLDAIESVRQSRLSRNRQVPSRSHTTHPHVARWSGSRRAQQTAAMCALSDLALRDGTHIASGHEDTTQGAIHSFQDEDGNWWTYAFDENGVGTAQALGSGAALMDLIGSATTAPVPNKRLEALHESPLNSSEEEEHHDVESAETGTARKSTDGTSRSTTHRFRPTTRSRAASSSSNDSQVYIGPIPSNVFHAPTQSVATRSSSQPRSAQSSQSHVISMAASRLRSAFHGDRDRERREERHERERSEAHREQLVDRPFGLQRDDMYGRGADRVIFDINQRLRQLSRLDSTHSAGSASSRFRFLADLGLAGPHMNIPSHSLPLDSAHFLTSHIRRASSAKKAYYYQLKLLPKSERSFRLKLDRISVSNLFDRPRSISSAILDIMLAVIVSLLATVVISKAIYHDISLVAFAFVVAGAHFSLLKSVQPDAASPIHGFNWLVAYSRPIYFCILCAILLWLDLAAGETRNEEIPWNWNLYRWPTTSAGLLVSIRDLVATVILLLPIAFTFGWLPQVNTLTLHILEQVQMHVFGGTACTSVTSALIQISLSLIIWALLSVGTYFARQHDSNSTQTIVFSALSSATVALSFLLSRLPSNPQFLLLALSPLRCKLPNGNGNARENHGDEESLDSGTRLLCTSKPKREEPAREAIRDEWTGASSTCTPSTPQDPLPKLLSQTLSLRTRHDLLFALLTSLFVFALHSTSLFTATKPYFTISITCVAIFVGSFNHYLYMQLRIHNPWKLVAKPILRSAEFGQFESTEMARLMWFEVIHVWAGALERNVIYPLLVVGTMTEFGWRLPYPVLFLPLFAIKILRTGYSAPQSLFVPLALSFLLTRFDWVFTAPIPLFTNMTSSIDLFPIMLYFLVLIYPKWLELYLKLSFVLAYVAPWQISWGSAFHAFAQPFSVPHSGLVCVQTILSSIISAPLNPFLGSSFFLTSYVRPVKFWERDYNTKRSDASNTRLAAQIDRGPMMDDSNLNAVFYEHLTRSLQASLAGDIRLGRWASTVHPGDCFILASFYLNCLVHIIEVGNGFVTFQLRGLEFRGTYCHQREVEAISEDSSEGTGCCCCSPGSLPGFLSLNTAWTLRWLAWEVTSSKYIIDGYSITDNSAVNLLQVHELRRLLVTLYVKCIVYFSLKSPRLSSWLANETIQAALHPIESNPRYVDVDHMFCSANDEDYDVNNMGISRQSFSDLYSPWIDFCLKKRVEAESDGICNDISVLPLCFALSLLGRRALGAAAYNRHSNAAESFLYGLHALFKGDFRVTCQRDEWVFADVELLRCVIAPAVRMALKLHQDHFAAADDFDDGDGMFTLMSQHERHLFISHEHDPGWRQAILANTPSLLALRHIYDDGQDDYKIIMLNKMHLNMRVIKLNRECVRAFWAGQQQELIFLRNRNPERGSIQNARQVLRNMINSSADQPVGYPIYVSPLTTSFVETHPQIRQVQGPPLTVQGISSFLGRLWEGLRSHFGTSGSSSLAPAQSCGGTSGPAPVGPHAPPPSSAPSLRPLNLSQRDSGDQDRLSSGSSQPEQSVVSMCADGSAKVSLARSRTASSPPLSSLKNSNDAAAKLAGTRGHGGESPEGNESDASDAEEDTALYVEIVNSEEIFKCLNEPLKATGEPLVFWPKEAWRLVGGRACWVAMPSEGMAGRVVHSWLPNHPQRALRSHIGDTIHLVSLFEMPSAVVPISERGIRVLTKGEAIMRARATQSVSQETSLQTLQEALVSIVEDEMTSHGGHQMGESGFVEPEDGFADDDLLSPDDLSVNLDGIPHSRSFLEREDFESELGSVDPFAEDFSEIAKHDIVELVADGDRVARPIIVVYAYRLPSNKSFDHAKFLRFLQATLDKVVELDYTIVYFHYGLRSHNKPPIKWLFQAYKVLDRKYKKNLKALYVVHPTRFIRIIWGLFKPFISNKFEDKLNYVNCVGDLEKALAVTRLNLPEPVRTHDESVFPSSASASNRPPTPPTPPRPTQQFNVSLDFILSHHPDDEVPPIVSQLISYLEAHCLKVEGIFRKSANVAAIRRLQDKINKGEKVDFLNDADYVTDQYTAAIHASVLLKTFLSGKSLGEPVTTNKLYPELMKLADVPKQKKSEAVSEFVKLLPRPNFLLLKTVCRFLTKVSSHHQENLMTANNLSVVFGPNLTWPTDQQVPITQLNNLNNFCYKLIVDYEKIFGEKP</sequence>